<keyword evidence="3" id="KW-1185">Reference proteome</keyword>
<proteinExistence type="predicted"/>
<accession>A0A7I5E7R5</accession>
<dbReference type="WBParaSite" id="HCON_00053310-00001">
    <property type="protein sequence ID" value="HCON_00053310-00001"/>
    <property type="gene ID" value="HCON_00053310"/>
</dbReference>
<evidence type="ECO:0000256" key="2">
    <source>
        <dbReference type="SAM" id="Phobius"/>
    </source>
</evidence>
<keyword evidence="2" id="KW-0812">Transmembrane</keyword>
<dbReference type="OrthoDB" id="5819285at2759"/>
<evidence type="ECO:0000256" key="1">
    <source>
        <dbReference type="SAM" id="MobiDB-lite"/>
    </source>
</evidence>
<dbReference type="AlphaFoldDB" id="A0A7I5E7R5"/>
<reference evidence="4" key="1">
    <citation type="submission" date="2020-12" db="UniProtKB">
        <authorList>
            <consortium name="WormBaseParasite"/>
        </authorList>
    </citation>
    <scope>IDENTIFICATION</scope>
    <source>
        <strain evidence="4">MHco3</strain>
    </source>
</reference>
<evidence type="ECO:0000313" key="3">
    <source>
        <dbReference type="Proteomes" id="UP000025227"/>
    </source>
</evidence>
<organism evidence="3 4">
    <name type="scientific">Haemonchus contortus</name>
    <name type="common">Barber pole worm</name>
    <dbReference type="NCBI Taxonomy" id="6289"/>
    <lineage>
        <taxon>Eukaryota</taxon>
        <taxon>Metazoa</taxon>
        <taxon>Ecdysozoa</taxon>
        <taxon>Nematoda</taxon>
        <taxon>Chromadorea</taxon>
        <taxon>Rhabditida</taxon>
        <taxon>Rhabditina</taxon>
        <taxon>Rhabditomorpha</taxon>
        <taxon>Strongyloidea</taxon>
        <taxon>Trichostrongylidae</taxon>
        <taxon>Haemonchus</taxon>
    </lineage>
</organism>
<name>A0A7I5E7R5_HAECO</name>
<sequence>LIFRKMSRGRHESVGEQTAKSRDMDHRFPSAEVDSNQFLKIVSWQESVPDQQSPTQTSSVDITGTVRSWYRRLSQRTLFIGLLVLLTALFIIAIVITLVVVFALKGDHHDHGFTAVVFTIPTTSSPTPTPFPFPVGYVVGTSSRYVPLGSVSSLEPVTRAFAFRNQLLSYGNGSLHLINNNTILEATVLLNTSNCSSCTIMAADDYCFSTASNGCRQAQVIYCCTNCSYGTNFCRVKGVLYEFSDQLVEARVYSGATGLQLTTASQISTPSCAVQTHRIGADGSAFSGSIQSCRTTTLQNNSSQVKYAYLSSTTFNPDSAVSADILTMIDADGGVQLTQVSTSAVLTYLPMQIKNDVLSIASTVQDGHLLVAILQQSRFYLLRYTLSTKCVSVLDNYYQTFLFSGELRNFAWAGDSLMLWYVDRGGVNIVQFQFKWDGRC</sequence>
<feature type="compositionally biased region" description="Basic and acidic residues" evidence="1">
    <location>
        <begin position="9"/>
        <end position="26"/>
    </location>
</feature>
<feature type="transmembrane region" description="Helical" evidence="2">
    <location>
        <begin position="77"/>
        <end position="104"/>
    </location>
</feature>
<keyword evidence="2" id="KW-1133">Transmembrane helix</keyword>
<dbReference type="Proteomes" id="UP000025227">
    <property type="component" value="Unplaced"/>
</dbReference>
<evidence type="ECO:0000313" key="4">
    <source>
        <dbReference type="WBParaSite" id="HCON_00053310-00001"/>
    </source>
</evidence>
<feature type="region of interest" description="Disordered" evidence="1">
    <location>
        <begin position="1"/>
        <end position="26"/>
    </location>
</feature>
<keyword evidence="2" id="KW-0472">Membrane</keyword>
<protein>
    <submittedName>
        <fullName evidence="4">Peptidase A1 domain-containing protein</fullName>
    </submittedName>
</protein>